<dbReference type="PROSITE" id="PS50022">
    <property type="entry name" value="FA58C_3"/>
    <property type="match status" value="2"/>
</dbReference>
<dbReference type="Proteomes" id="UP000310636">
    <property type="component" value="Unassembled WGS sequence"/>
</dbReference>
<feature type="domain" description="SLH" evidence="7">
    <location>
        <begin position="1871"/>
        <end position="1934"/>
    </location>
</feature>
<evidence type="ECO:0000313" key="8">
    <source>
        <dbReference type="EMBL" id="THF83238.1"/>
    </source>
</evidence>
<dbReference type="GO" id="GO:0000272">
    <property type="term" value="P:polysaccharide catabolic process"/>
    <property type="evidence" value="ECO:0007669"/>
    <property type="project" value="UniProtKB-KW"/>
</dbReference>
<feature type="domain" description="SLH" evidence="7">
    <location>
        <begin position="1935"/>
        <end position="1990"/>
    </location>
</feature>
<dbReference type="RefSeq" id="WP_136368718.1">
    <property type="nucleotide sequence ID" value="NZ_SSOB01000005.1"/>
</dbReference>
<dbReference type="Pfam" id="PF00395">
    <property type="entry name" value="SLH"/>
    <property type="match status" value="3"/>
</dbReference>
<feature type="domain" description="F5/8 type C" evidence="6">
    <location>
        <begin position="625"/>
        <end position="751"/>
    </location>
</feature>
<keyword evidence="4" id="KW-0624">Polysaccharide degradation</keyword>
<comment type="caution">
    <text evidence="8">The sequence shown here is derived from an EMBL/GenBank/DDBJ whole genome shotgun (WGS) entry which is preliminary data.</text>
</comment>
<evidence type="ECO:0000259" key="7">
    <source>
        <dbReference type="PROSITE" id="PS51272"/>
    </source>
</evidence>
<dbReference type="NCBIfam" id="TIGR02543">
    <property type="entry name" value="List_Bact_rpt"/>
    <property type="match status" value="1"/>
</dbReference>
<dbReference type="InterPro" id="IPR013378">
    <property type="entry name" value="InlB-like_B-rpt"/>
</dbReference>
<proteinExistence type="predicted"/>
<evidence type="ECO:0000256" key="2">
    <source>
        <dbReference type="ARBA" id="ARBA00022737"/>
    </source>
</evidence>
<dbReference type="Gene3D" id="2.60.40.4270">
    <property type="entry name" value="Listeria-Bacteroides repeat domain"/>
    <property type="match status" value="2"/>
</dbReference>
<keyword evidence="3" id="KW-0119">Carbohydrate metabolism</keyword>
<feature type="region of interest" description="Disordered" evidence="5">
    <location>
        <begin position="650"/>
        <end position="674"/>
    </location>
</feature>
<dbReference type="OrthoDB" id="833750at2"/>
<feature type="domain" description="F5/8 type C" evidence="6">
    <location>
        <begin position="762"/>
        <end position="911"/>
    </location>
</feature>
<evidence type="ECO:0000256" key="3">
    <source>
        <dbReference type="ARBA" id="ARBA00023277"/>
    </source>
</evidence>
<dbReference type="SUPFAM" id="SSF49785">
    <property type="entry name" value="Galactose-binding domain-like"/>
    <property type="match status" value="5"/>
</dbReference>
<dbReference type="Pfam" id="PF07523">
    <property type="entry name" value="Big_3"/>
    <property type="match status" value="5"/>
</dbReference>
<dbReference type="Gene3D" id="2.60.120.260">
    <property type="entry name" value="Galactose-binding domain-like"/>
    <property type="match status" value="5"/>
</dbReference>
<evidence type="ECO:0000259" key="6">
    <source>
        <dbReference type="PROSITE" id="PS50022"/>
    </source>
</evidence>
<reference evidence="8 9" key="1">
    <citation type="submission" date="2019-04" db="EMBL/GenBank/DDBJ databases">
        <title>Cohnella sp. nov. isolated from preserved vegetables.</title>
        <authorList>
            <person name="Lin S.-Y."/>
            <person name="Hung M.-H."/>
            <person name="Young C.-C."/>
        </authorList>
    </citation>
    <scope>NUCLEOTIDE SEQUENCE [LARGE SCALE GENOMIC DNA]</scope>
    <source>
        <strain evidence="8 9">CC-MHH1044</strain>
    </source>
</reference>
<evidence type="ECO:0000256" key="5">
    <source>
        <dbReference type="SAM" id="MobiDB-lite"/>
    </source>
</evidence>
<dbReference type="Gene3D" id="2.60.40.3630">
    <property type="match status" value="6"/>
</dbReference>
<dbReference type="Pfam" id="PF00754">
    <property type="entry name" value="F5_F8_type_C"/>
    <property type="match status" value="2"/>
</dbReference>
<protein>
    <submittedName>
        <fullName evidence="8">Uncharacterized protein</fullName>
    </submittedName>
</protein>
<dbReference type="PANTHER" id="PTHR31736:SF9">
    <property type="entry name" value="ENDO-XYLOGALACTURONAN HYDROLASE A-RELATED"/>
    <property type="match status" value="1"/>
</dbReference>
<dbReference type="InterPro" id="IPR001119">
    <property type="entry name" value="SLH_dom"/>
</dbReference>
<evidence type="ECO:0000313" key="9">
    <source>
        <dbReference type="Proteomes" id="UP000310636"/>
    </source>
</evidence>
<keyword evidence="9" id="KW-1185">Reference proteome</keyword>
<gene>
    <name evidence="8" type="ORF">E6C55_05120</name>
</gene>
<dbReference type="InterPro" id="IPR008979">
    <property type="entry name" value="Galactose-bd-like_sf"/>
</dbReference>
<dbReference type="InterPro" id="IPR011050">
    <property type="entry name" value="Pectin_lyase_fold/virulence"/>
</dbReference>
<dbReference type="InterPro" id="IPR022038">
    <property type="entry name" value="Ig-like_bact"/>
</dbReference>
<dbReference type="InterPro" id="IPR042229">
    <property type="entry name" value="Listeria/Bacterioides_rpt_sf"/>
</dbReference>
<keyword evidence="2" id="KW-0677">Repeat</keyword>
<feature type="compositionally biased region" description="Polar residues" evidence="5">
    <location>
        <begin position="650"/>
        <end position="673"/>
    </location>
</feature>
<dbReference type="PROSITE" id="PS51272">
    <property type="entry name" value="SLH"/>
    <property type="match status" value="3"/>
</dbReference>
<dbReference type="PANTHER" id="PTHR31736">
    <property type="match status" value="1"/>
</dbReference>
<dbReference type="InterPro" id="IPR012334">
    <property type="entry name" value="Pectin_lyas_fold"/>
</dbReference>
<feature type="domain" description="SLH" evidence="7">
    <location>
        <begin position="1992"/>
        <end position="2053"/>
    </location>
</feature>
<organism evidence="8 9">
    <name type="scientific">Cohnella fermenti</name>
    <dbReference type="NCBI Taxonomy" id="2565925"/>
    <lineage>
        <taxon>Bacteria</taxon>
        <taxon>Bacillati</taxon>
        <taxon>Bacillota</taxon>
        <taxon>Bacilli</taxon>
        <taxon>Bacillales</taxon>
        <taxon>Paenibacillaceae</taxon>
        <taxon>Cohnella</taxon>
    </lineage>
</organism>
<dbReference type="InterPro" id="IPR000421">
    <property type="entry name" value="FA58C"/>
</dbReference>
<dbReference type="GO" id="GO:0030313">
    <property type="term" value="C:cell envelope"/>
    <property type="evidence" value="ECO:0007669"/>
    <property type="project" value="UniProtKB-SubCell"/>
</dbReference>
<dbReference type="SUPFAM" id="SSF51126">
    <property type="entry name" value="Pectin lyase-like"/>
    <property type="match status" value="1"/>
</dbReference>
<comment type="subcellular location">
    <subcellularLocation>
        <location evidence="1">Cell envelope</location>
    </subcellularLocation>
</comment>
<dbReference type="EMBL" id="SSOB01000005">
    <property type="protein sequence ID" value="THF83238.1"/>
    <property type="molecule type" value="Genomic_DNA"/>
</dbReference>
<feature type="region of interest" description="Disordered" evidence="5">
    <location>
        <begin position="781"/>
        <end position="804"/>
    </location>
</feature>
<accession>A0A4S4C6L1</accession>
<name>A0A4S4C6L1_9BACL</name>
<evidence type="ECO:0000256" key="1">
    <source>
        <dbReference type="ARBA" id="ARBA00004196"/>
    </source>
</evidence>
<dbReference type="Pfam" id="PF09479">
    <property type="entry name" value="Flg_new"/>
    <property type="match status" value="2"/>
</dbReference>
<sequence>MRKSLLIRRRIRKGSGSKFGLLFMVLAILAAYVPISLSLPADAQAASPDTTLKVYPAPSGVTLNSTYTVKVRVPGGEWQDLDEYNTRVGNGSTVTAVSFVSFDMDGPVELLVKANTETIATAEIRPASNNLIPTIDSAANTIAFTITEPTKLSVEINGNVQKNLHVFANPLEVDAPNPDDDNVLVIRPGDVYTPSDNDPEVIYVAPGYYKQDFTVGSGRTLYIAGGAAINGGIVLDNATNAKVLGRGVLDLPSGKAISADYTNQIVIDGIIVNDYGYADAGGCAIALGNATNVYVNNFKAFSFNKWGDGIDTFAATNITINDIFMRTSDDAIALYNSRHNSGRIWSGNSANISVTNSVLMPGLAHPLNIATHGDPSKPGGGESFSDLNFSNLDILLDKPYSVGPIRLDASDGNLIINANFSDIRIDDRSESVGKVVEIRTVNNAAYGLGAGRGINNIRFKNITYNGSNSNGSAIYGYDATRLTQNITFENLVINGNSILNAAAGNFTVGNYTRNINFIATGGTVPEAAEIAAPVPVNIAYGKSVAADDYGSSWTADLGQHMNITGGTQITWGSSGPYPYRIETSNDNVNWTLKDDQTLNMSAEPIQSDFFLDTARYVKLTLTNPADFGSANLVDFKVFGEPTNLALGKTATASSSETGAPASNGSDGNPTSLWQAAEEGAGPTYTVDLGAVRRISYGTQVTWTNSGIAHQYKIETSMDNIQWNLAADKTGSTSTEQVRSDYFAATARYVRLTVTGLPTGVKAGIYDFKVWGNPINLAQNKPSTASSSAEGYPASNGTDANSATRWSAADRKTDNWFMVDLGEQVNITEGTQLMWEKIGQLYKYRIETSADGLSWITRIDKVTTTDNQGNTKSSQVQSDYFVASSVRYVKVTVTGLPEDAAASFYEFKVFGESGQASHQVGFNSDGGSPEFDPLIVPDGGTIEEPEAQVVKDRYSFEGWYSGDQKWNFADDIVTSDVVLRAHWALVSPETIEAVEILEDATVKKNYGVNDLLSVKGLNLKVIWEDGGSIIIPVTEEMVSGFNSNSAAQSAQTLTVAFEGHSDTYEITVPAKLDVANEATVVASHDEWVASGTPTPKEVVGYRLFDGNINTFGDLNAAKSYYDIDFGERAVKLTDVLILPRFSSANNVSRLNGAYLAGSNDKLTWTKLTTNISNAQLGIWHQYGPEDLLADGYYRYFRLTNDSNWYGNVAEVVFYGAIFEPQSVEVSPTSTYKKRYRIGDSLNVEGLRLDVGWGDGVTTQVSVTADEVSGFDSSELGDKTLTVTYGGFTASFTVSIVELVQINVLEEALVAASSKEWGTNAEPDVAATRIFDGSTETYGDLITGRSYYDIDFGDNRAARLTDVRLLPRNNSGTVARMNGAYLLGSNDKQTWTQLIGNVSNAVLGVWTEYDLDQLLDQGAYRYFRLTNDKDWNGNLAELELYGAVLEYQTAVINEDSAHQTEYAVGESLNVEGLKLDIVWNDGSRTSVPVTESMTSGFDSSEPAESQLLTVTYGDYTASYTVSIVEPVLTITGIAISDQSTHKTQYLTGDALSVDGLKLAVSWSDDSVTIVDATADMVSGFDSSAAAASQTLTAAYGGYSATYTVSVAAPEQPTITGIAISDQSTHKTQYLTGDALSVDGLKLAVSWSDDSVTIVDATADMVSGFDSSAAAASQTLTAAYGGYSATYTVSVAAPEQPTITGIAISDQSTHKTQYLAGDALSVDGLKLAVRWSDDSVTIVDATADMVSGFNSAAAASSQAVTVAYEGFIASYIVTIAAIPVTPVTPVQYAVSFDANGGTASSGMLVVIGSAVGSLPMPTREGYVFEGWFTSGGEPVSASTIITSNMTLVAHWSLIEEENEETPVTPEKLDNSTTPVVPFKDVTESNWAKKDIDRLVKLGAISGYADGSFKPEAQITRAEFLKILVLAMGLKSQETKVFTDTKQHWAKDYISIAGSLGIVFGRAGDMFAPDEVITRQEMAIMLARSGKLSENATGTSGGFIDQEQIPVWADEAIGAIISANIMNGYPDGSFKPARNATRAEAAAVIVRLLDYVDAAHL</sequence>
<dbReference type="Gene3D" id="2.160.20.10">
    <property type="entry name" value="Single-stranded right-handed beta-helix, Pectin lyase-like"/>
    <property type="match status" value="1"/>
</dbReference>
<evidence type="ECO:0000256" key="4">
    <source>
        <dbReference type="ARBA" id="ARBA00023326"/>
    </source>
</evidence>